<name>E0S700_ENCIT</name>
<evidence type="ECO:0000313" key="6">
    <source>
        <dbReference type="EMBL" id="ADM11586.1"/>
    </source>
</evidence>
<dbReference type="Pfam" id="PF07535">
    <property type="entry name" value="zf-DBF"/>
    <property type="match status" value="1"/>
</dbReference>
<proteinExistence type="predicted"/>
<reference evidence="6 7" key="2">
    <citation type="journal article" date="2012" name="Proc. Natl. Acad. Sci. U.S.A.">
        <title>Gain and loss of multiple functionally related, horizontally transferred genes in the reduced genomes of two microsporidian parasites.</title>
        <authorList>
            <person name="Pombert J.-F."/>
            <person name="Selman M."/>
            <person name="Burki F."/>
            <person name="Bardell F.T."/>
            <person name="Farinelli L."/>
            <person name="Solter L.F."/>
            <person name="Whitman D.W."/>
            <person name="Weiss L.M."/>
            <person name="Corradi N."/>
            <person name="Keeling P.J."/>
        </authorList>
    </citation>
    <scope>NUCLEOTIDE SEQUENCE [LARGE SCALE GENOMIC DNA]</scope>
    <source>
        <strain evidence="6 7">ATCC 50506</strain>
    </source>
</reference>
<keyword evidence="6" id="KW-0808">Transferase</keyword>
<dbReference type="AlphaFoldDB" id="E0S700"/>
<dbReference type="VEuPathDB" id="MicrosporidiaDB:Eint_051390"/>
<dbReference type="PANTHER" id="PTHR15375:SF26">
    <property type="entry name" value="PROTEIN CHIFFON"/>
    <property type="match status" value="1"/>
</dbReference>
<dbReference type="KEGG" id="ein:Eint_051390"/>
<keyword evidence="1" id="KW-0479">Metal-binding</keyword>
<dbReference type="GeneID" id="9699267"/>
<dbReference type="GO" id="GO:0043539">
    <property type="term" value="F:protein serine/threonine kinase activator activity"/>
    <property type="evidence" value="ECO:0007669"/>
    <property type="project" value="TreeGrafter"/>
</dbReference>
<dbReference type="GO" id="GO:0016301">
    <property type="term" value="F:kinase activity"/>
    <property type="evidence" value="ECO:0007669"/>
    <property type="project" value="UniProtKB-KW"/>
</dbReference>
<evidence type="ECO:0000256" key="4">
    <source>
        <dbReference type="PROSITE-ProRule" id="PRU00600"/>
    </source>
</evidence>
<protein>
    <submittedName>
        <fullName evidence="6">Protein kinase</fullName>
    </submittedName>
</protein>
<dbReference type="HOGENOM" id="CLU_110543_0_0_1"/>
<keyword evidence="3" id="KW-0862">Zinc</keyword>
<dbReference type="PROSITE" id="PS51265">
    <property type="entry name" value="ZF_DBF4"/>
    <property type="match status" value="1"/>
</dbReference>
<evidence type="ECO:0000313" key="7">
    <source>
        <dbReference type="Proteomes" id="UP000002313"/>
    </source>
</evidence>
<evidence type="ECO:0000256" key="2">
    <source>
        <dbReference type="ARBA" id="ARBA00022771"/>
    </source>
</evidence>
<dbReference type="InterPro" id="IPR006572">
    <property type="entry name" value="Znf_DBF"/>
</dbReference>
<evidence type="ECO:0000259" key="5">
    <source>
        <dbReference type="PROSITE" id="PS51265"/>
    </source>
</evidence>
<dbReference type="PANTHER" id="PTHR15375">
    <property type="entry name" value="ACTIVATOR OF S-PHASE KINASE-RELATED"/>
    <property type="match status" value="1"/>
</dbReference>
<organism evidence="6 7">
    <name type="scientific">Encephalitozoon intestinalis (strain ATCC 50506)</name>
    <name type="common">Microsporidian parasite</name>
    <name type="synonym">Septata intestinalis</name>
    <dbReference type="NCBI Taxonomy" id="876142"/>
    <lineage>
        <taxon>Eukaryota</taxon>
        <taxon>Fungi</taxon>
        <taxon>Fungi incertae sedis</taxon>
        <taxon>Microsporidia</taxon>
        <taxon>Unikaryonidae</taxon>
        <taxon>Encephalitozoon</taxon>
    </lineage>
</organism>
<dbReference type="RefSeq" id="XP_003072946.1">
    <property type="nucleotide sequence ID" value="XM_003072900.1"/>
</dbReference>
<dbReference type="SMART" id="SM00586">
    <property type="entry name" value="ZnF_DBF"/>
    <property type="match status" value="1"/>
</dbReference>
<dbReference type="InterPro" id="IPR051590">
    <property type="entry name" value="Replication_Regulatory_Kinase"/>
</dbReference>
<dbReference type="FunFam" id="6.10.250.3410:FF:000001">
    <property type="entry name" value="Protein DBF4 homolog A"/>
    <property type="match status" value="1"/>
</dbReference>
<dbReference type="OrthoDB" id="21380at2759"/>
<keyword evidence="7" id="KW-1185">Reference proteome</keyword>
<sequence>MKSYKVFKKPYVLIEDFKNKFQPFYKEYVNSDAPKLHLDSPTLCCPFQATKKYKQSNKRRHTREGFCEICYTRFSNYEEHIKEFEHREFAKDNSNYKKLDAFISTSAFESASVSEEYTPQSPTFRMTPASSGRNHPGVCSNGNEKYSQTLHFSPISTEDCREQEVVLFDHFIAEVFDK</sequence>
<accession>E0S700</accession>
<dbReference type="GO" id="GO:0008270">
    <property type="term" value="F:zinc ion binding"/>
    <property type="evidence" value="ECO:0007669"/>
    <property type="project" value="UniProtKB-KW"/>
</dbReference>
<dbReference type="InterPro" id="IPR038545">
    <property type="entry name" value="Znf_DBF_sf"/>
</dbReference>
<evidence type="ECO:0000256" key="3">
    <source>
        <dbReference type="ARBA" id="ARBA00022833"/>
    </source>
</evidence>
<feature type="domain" description="DBF4-type" evidence="5">
    <location>
        <begin position="60"/>
        <end position="109"/>
    </location>
</feature>
<keyword evidence="6" id="KW-0418">Kinase</keyword>
<dbReference type="Proteomes" id="UP000002313">
    <property type="component" value="Chromosome V"/>
</dbReference>
<dbReference type="EMBL" id="CP001946">
    <property type="protein sequence ID" value="ADM11586.1"/>
    <property type="molecule type" value="Genomic_DNA"/>
</dbReference>
<dbReference type="GO" id="GO:0031431">
    <property type="term" value="C:Dbf4-dependent protein kinase complex"/>
    <property type="evidence" value="ECO:0007669"/>
    <property type="project" value="TreeGrafter"/>
</dbReference>
<dbReference type="GO" id="GO:0010571">
    <property type="term" value="P:positive regulation of nuclear cell cycle DNA replication"/>
    <property type="evidence" value="ECO:0007669"/>
    <property type="project" value="TreeGrafter"/>
</dbReference>
<dbReference type="Gene3D" id="6.10.250.3410">
    <property type="entry name" value="DBF zinc finger"/>
    <property type="match status" value="1"/>
</dbReference>
<dbReference type="GO" id="GO:0003676">
    <property type="term" value="F:nucleic acid binding"/>
    <property type="evidence" value="ECO:0007669"/>
    <property type="project" value="InterPro"/>
</dbReference>
<keyword evidence="2 4" id="KW-0863">Zinc-finger</keyword>
<reference evidence="6 7" key="1">
    <citation type="journal article" date="2010" name="Nat. Commun.">
        <title>The complete sequence of the smallest known nuclear genome from the microsporidian Encephalitozoon intestinalis.</title>
        <authorList>
            <person name="Corradi N."/>
            <person name="Pombert J.-F."/>
            <person name="Farinelli L."/>
            <person name="Didier E.S."/>
            <person name="Keeling P.J."/>
        </authorList>
    </citation>
    <scope>NUCLEOTIDE SEQUENCE [LARGE SCALE GENOMIC DNA]</scope>
    <source>
        <strain evidence="6 7">ATCC 50506</strain>
    </source>
</reference>
<gene>
    <name evidence="6" type="ORF">Eint_051390</name>
</gene>
<evidence type="ECO:0000256" key="1">
    <source>
        <dbReference type="ARBA" id="ARBA00022723"/>
    </source>
</evidence>
<dbReference type="GO" id="GO:1901987">
    <property type="term" value="P:regulation of cell cycle phase transition"/>
    <property type="evidence" value="ECO:0007669"/>
    <property type="project" value="TreeGrafter"/>
</dbReference>